<evidence type="ECO:0000313" key="2">
    <source>
        <dbReference type="Proteomes" id="UP000318695"/>
    </source>
</evidence>
<dbReference type="Proteomes" id="UP000318695">
    <property type="component" value="Unassembled WGS sequence"/>
</dbReference>
<proteinExistence type="predicted"/>
<dbReference type="EMBL" id="SDPI01000033">
    <property type="protein sequence ID" value="TPG99337.1"/>
    <property type="molecule type" value="Genomic_DNA"/>
</dbReference>
<gene>
    <name evidence="1" type="ORF">EUX54_06850</name>
</gene>
<comment type="caution">
    <text evidence="1">The sequence shown here is derived from an EMBL/GenBank/DDBJ whole genome shotgun (WGS) entry which is preliminary data.</text>
</comment>
<dbReference type="RefSeq" id="WP_140578392.1">
    <property type="nucleotide sequence ID" value="NZ_SDPI01000033.1"/>
</dbReference>
<evidence type="ECO:0000313" key="1">
    <source>
        <dbReference type="EMBL" id="TPG99337.1"/>
    </source>
</evidence>
<accession>A0A502JJ36</accession>
<name>A0A502JJ36_HAEHA</name>
<organism evidence="1 2">
    <name type="scientific">Haemophilus haemolyticus</name>
    <dbReference type="NCBI Taxonomy" id="726"/>
    <lineage>
        <taxon>Bacteria</taxon>
        <taxon>Pseudomonadati</taxon>
        <taxon>Pseudomonadota</taxon>
        <taxon>Gammaproteobacteria</taxon>
        <taxon>Pasteurellales</taxon>
        <taxon>Pasteurellaceae</taxon>
        <taxon>Haemophilus</taxon>
    </lineage>
</organism>
<sequence length="117" mass="13579">MMNNDSNQPLLEGVLIYSKNDQEKPKNPSIVLIQELCARFNIPRSKELEYDDYSIIDRLAFYSACYLALFKELKGTKVDYWIDNALCDIYSHNGRYPLEQCLQRYAAMKAKGGKNEI</sequence>
<dbReference type="AlphaFoldDB" id="A0A502JJ36"/>
<reference evidence="1 2" key="1">
    <citation type="submission" date="2019-01" db="EMBL/GenBank/DDBJ databases">
        <title>Comparative genomic analysis identifies haemin-independent Haemophilus haemolyticus: a formal re-classification of Haemophilus intermedius.</title>
        <authorList>
            <person name="Harris T.M."/>
            <person name="Price E.P."/>
            <person name="Sarovich D.S."/>
            <person name="Norskov-Lauritsen N."/>
            <person name="Beissbarth J."/>
            <person name="Chang A.B."/>
            <person name="Smith-Vaughan H.C."/>
        </authorList>
    </citation>
    <scope>NUCLEOTIDE SEQUENCE [LARGE SCALE GENOMIC DNA]</scope>
    <source>
        <strain evidence="1 2">CCUG 30218</strain>
    </source>
</reference>
<protein>
    <submittedName>
        <fullName evidence="1">Uncharacterized protein</fullName>
    </submittedName>
</protein>